<name>A0ABD0AEK7_9LACO</name>
<dbReference type="EMBL" id="BNHY01000008">
    <property type="protein sequence ID" value="GHN33482.1"/>
    <property type="molecule type" value="Genomic_DNA"/>
</dbReference>
<dbReference type="Pfam" id="PF09683">
    <property type="entry name" value="Lactococcin_972"/>
    <property type="match status" value="1"/>
</dbReference>
<evidence type="ECO:0008006" key="4">
    <source>
        <dbReference type="Google" id="ProtNLM"/>
    </source>
</evidence>
<evidence type="ECO:0000256" key="1">
    <source>
        <dbReference type="SAM" id="SignalP"/>
    </source>
</evidence>
<reference evidence="2 3" key="1">
    <citation type="journal article" date="2022" name="J. Dairy Sci.">
        <title>Genetic diversity of Lactobacillus delbrueckii isolated from raw milk in Hokkaido, Japan.</title>
        <authorList>
            <person name="Tsuchihashi H."/>
            <person name="Ichikawa A."/>
            <person name="Takeda M."/>
            <person name="Koizumi A."/>
            <person name="Mizoguchi C."/>
            <person name="Ishida T."/>
            <person name="Kimura K."/>
        </authorList>
    </citation>
    <scope>NUCLEOTIDE SEQUENCE [LARGE SCALE GENOMIC DNA]</scope>
    <source>
        <strain evidence="2 3">ME-791</strain>
    </source>
</reference>
<dbReference type="Proteomes" id="UP001054884">
    <property type="component" value="Unassembled WGS sequence"/>
</dbReference>
<evidence type="ECO:0000313" key="2">
    <source>
        <dbReference type="EMBL" id="GHN33482.1"/>
    </source>
</evidence>
<dbReference type="InterPro" id="IPR006540">
    <property type="entry name" value="Lactococcin_972"/>
</dbReference>
<feature type="chain" id="PRO_5044777322" description="DUF4767 domain-containing protein" evidence="1">
    <location>
        <begin position="26"/>
        <end position="151"/>
    </location>
</feature>
<dbReference type="AlphaFoldDB" id="A0ABD0AEK7"/>
<gene>
    <name evidence="2" type="ORF">ME791_06340</name>
</gene>
<keyword evidence="1" id="KW-0732">Signal</keyword>
<feature type="signal peptide" evidence="1">
    <location>
        <begin position="1"/>
        <end position="25"/>
    </location>
</feature>
<evidence type="ECO:0000313" key="3">
    <source>
        <dbReference type="Proteomes" id="UP001054884"/>
    </source>
</evidence>
<comment type="caution">
    <text evidence="2">The sequence shown here is derived from an EMBL/GenBank/DDBJ whole genome shotgun (WGS) entry which is preliminary data.</text>
</comment>
<dbReference type="RefSeq" id="WP_003611647.1">
    <property type="nucleotide sequence ID" value="NZ_BNHQ01000008.1"/>
</dbReference>
<organism evidence="2 3">
    <name type="scientific">Lactobacillus delbrueckii</name>
    <dbReference type="NCBI Taxonomy" id="1584"/>
    <lineage>
        <taxon>Bacteria</taxon>
        <taxon>Bacillati</taxon>
        <taxon>Bacillota</taxon>
        <taxon>Bacilli</taxon>
        <taxon>Lactobacillales</taxon>
        <taxon>Lactobacillaceae</taxon>
        <taxon>Lactobacillus</taxon>
    </lineage>
</organism>
<dbReference type="Gene3D" id="2.60.40.2850">
    <property type="match status" value="1"/>
</dbReference>
<sequence>MKKKLLVSTVLVSVISFMSVSPAFAATAVDSDVIKENISVDNENWTQGMVEEQWTATHSSPLFPSLYLSIGKHVRYPAEGGKWTYGFWNAKVHSEYKVNKKHGSTVVYIDRKGKKHKQRSINTAAGKTSIAEVWAINLPKTIDRYYYRIVK</sequence>
<accession>A0ABD0AEK7</accession>
<protein>
    <recommendedName>
        <fullName evidence="4">DUF4767 domain-containing protein</fullName>
    </recommendedName>
</protein>
<proteinExistence type="predicted"/>